<gene>
    <name evidence="1" type="ORF">GGQ57_005184</name>
</gene>
<dbReference type="EMBL" id="JACHOC010000015">
    <property type="protein sequence ID" value="MBB4625232.1"/>
    <property type="molecule type" value="Genomic_DNA"/>
</dbReference>
<dbReference type="SUPFAM" id="SSF53187">
    <property type="entry name" value="Zn-dependent exopeptidases"/>
    <property type="match status" value="1"/>
</dbReference>
<accession>A0ABR6KUP4</accession>
<sequence>MQHNSLSYPTLLQRLTIDSKDDGNKFTICNRVDEIKRLLESSNYRLIHEGPLSLIYARQTDPAEWNTLISSHIDCVYQNCFMEEAGDCWKGTFDNSATNAVIIDLMLRDELNNDVVIAFTGDEEIHSGGAVEVMNVLHKDKVHLALGIILDVTEEGWEDEAGFSIENDRGFDILTGYHIIQLLQSSEQPCTLVHQAEPDETWDYGKGIEGTFPPLPCLSLCLPASGELHGEKGVLIRKASVEPYSRLLKEISSLTRESTE</sequence>
<dbReference type="RefSeq" id="WP_183672530.1">
    <property type="nucleotide sequence ID" value="NZ_BMPB01000023.1"/>
</dbReference>
<protein>
    <recommendedName>
        <fullName evidence="3">M20/M25/M40 family metallo-hydrolase</fullName>
    </recommendedName>
</protein>
<name>A0ABR6KUP4_9BACT</name>
<keyword evidence="2" id="KW-1185">Reference proteome</keyword>
<evidence type="ECO:0000313" key="2">
    <source>
        <dbReference type="Proteomes" id="UP000533637"/>
    </source>
</evidence>
<dbReference type="Gene3D" id="3.40.630.10">
    <property type="entry name" value="Zn peptidases"/>
    <property type="match status" value="1"/>
</dbReference>
<comment type="caution">
    <text evidence="1">The sequence shown here is derived from an EMBL/GenBank/DDBJ whole genome shotgun (WGS) entry which is preliminary data.</text>
</comment>
<proteinExistence type="predicted"/>
<reference evidence="1 2" key="1">
    <citation type="submission" date="2020-08" db="EMBL/GenBank/DDBJ databases">
        <title>Genomic Encyclopedia of Type Strains, Phase IV (KMG-IV): sequencing the most valuable type-strain genomes for metagenomic binning, comparative biology and taxonomic classification.</title>
        <authorList>
            <person name="Goeker M."/>
        </authorList>
    </citation>
    <scope>NUCLEOTIDE SEQUENCE [LARGE SCALE GENOMIC DNA]</scope>
    <source>
        <strain evidence="1 2">DSM 102983</strain>
    </source>
</reference>
<evidence type="ECO:0008006" key="3">
    <source>
        <dbReference type="Google" id="ProtNLM"/>
    </source>
</evidence>
<evidence type="ECO:0000313" key="1">
    <source>
        <dbReference type="EMBL" id="MBB4625232.1"/>
    </source>
</evidence>
<dbReference type="Proteomes" id="UP000533637">
    <property type="component" value="Unassembled WGS sequence"/>
</dbReference>
<organism evidence="1 2">
    <name type="scientific">Parabacteroides faecis</name>
    <dbReference type="NCBI Taxonomy" id="1217282"/>
    <lineage>
        <taxon>Bacteria</taxon>
        <taxon>Pseudomonadati</taxon>
        <taxon>Bacteroidota</taxon>
        <taxon>Bacteroidia</taxon>
        <taxon>Bacteroidales</taxon>
        <taxon>Tannerellaceae</taxon>
        <taxon>Parabacteroides</taxon>
    </lineage>
</organism>